<dbReference type="InterPro" id="IPR010982">
    <property type="entry name" value="Lambda_DNA-bd_dom_sf"/>
</dbReference>
<dbReference type="SUPFAM" id="SSF47413">
    <property type="entry name" value="lambda repressor-like DNA-binding domains"/>
    <property type="match status" value="1"/>
</dbReference>
<dbReference type="SMART" id="SM00530">
    <property type="entry name" value="HTH_XRE"/>
    <property type="match status" value="1"/>
</dbReference>
<dbReference type="EMBL" id="BQXO01000001">
    <property type="protein sequence ID" value="GKT04810.1"/>
    <property type="molecule type" value="Genomic_DNA"/>
</dbReference>
<keyword evidence="1" id="KW-0238">DNA-binding</keyword>
<comment type="caution">
    <text evidence="3">The sequence shown here is derived from an EMBL/GenBank/DDBJ whole genome shotgun (WGS) entry which is preliminary data.</text>
</comment>
<organism evidence="3 4">
    <name type="scientific">Furfurilactobacillus curtus</name>
    <dbReference type="NCBI Taxonomy" id="1746200"/>
    <lineage>
        <taxon>Bacteria</taxon>
        <taxon>Bacillati</taxon>
        <taxon>Bacillota</taxon>
        <taxon>Bacilli</taxon>
        <taxon>Lactobacillales</taxon>
        <taxon>Lactobacillaceae</taxon>
        <taxon>Furfurilactobacillus</taxon>
    </lineage>
</organism>
<reference evidence="3 4" key="1">
    <citation type="submission" date="2022-03" db="EMBL/GenBank/DDBJ databases">
        <title>Draft genome sequence of Furfurilactobacillus curtus JCM 31185.</title>
        <authorList>
            <person name="Suzuki S."/>
            <person name="Endo A."/>
            <person name="Kajikawa A."/>
        </authorList>
    </citation>
    <scope>NUCLEOTIDE SEQUENCE [LARGE SCALE GENOMIC DNA]</scope>
    <source>
        <strain evidence="3 4">JCM 31185</strain>
    </source>
</reference>
<dbReference type="Proteomes" id="UP001628078">
    <property type="component" value="Unassembled WGS sequence"/>
</dbReference>
<evidence type="ECO:0000259" key="2">
    <source>
        <dbReference type="PROSITE" id="PS50943"/>
    </source>
</evidence>
<name>A0ABQ5JL05_9LACO</name>
<dbReference type="RefSeq" id="WP_407882026.1">
    <property type="nucleotide sequence ID" value="NZ_BQXO01000001.1"/>
</dbReference>
<dbReference type="InterPro" id="IPR001387">
    <property type="entry name" value="Cro/C1-type_HTH"/>
</dbReference>
<protein>
    <submittedName>
        <fullName evidence="3">Transcriptional regulator</fullName>
    </submittedName>
</protein>
<evidence type="ECO:0000256" key="1">
    <source>
        <dbReference type="ARBA" id="ARBA00023125"/>
    </source>
</evidence>
<dbReference type="CDD" id="cd00093">
    <property type="entry name" value="HTH_XRE"/>
    <property type="match status" value="1"/>
</dbReference>
<evidence type="ECO:0000313" key="3">
    <source>
        <dbReference type="EMBL" id="GKT04810.1"/>
    </source>
</evidence>
<proteinExistence type="predicted"/>
<dbReference type="Pfam" id="PF01381">
    <property type="entry name" value="HTH_3"/>
    <property type="match status" value="1"/>
</dbReference>
<gene>
    <name evidence="3" type="primary">ywjD</name>
    <name evidence="3" type="ORF">JCM31185_00990</name>
</gene>
<evidence type="ECO:0000313" key="4">
    <source>
        <dbReference type="Proteomes" id="UP001628078"/>
    </source>
</evidence>
<dbReference type="Gene3D" id="1.10.260.40">
    <property type="entry name" value="lambda repressor-like DNA-binding domains"/>
    <property type="match status" value="1"/>
</dbReference>
<dbReference type="PROSITE" id="PS50943">
    <property type="entry name" value="HTH_CROC1"/>
    <property type="match status" value="1"/>
</dbReference>
<sequence>MPIDYFGERMKAVRKSKRLTQLDLAKRLNVSKGTVSSYEQGLSYPTLETFVKLCTILDTSSDYLLGISDNLPFKMGGLTDAQMESVLQFISVIEQANDIIENQNRQTGD</sequence>
<accession>A0ABQ5JL05</accession>
<dbReference type="PANTHER" id="PTHR46558">
    <property type="entry name" value="TRACRIPTIONAL REGULATORY PROTEIN-RELATED-RELATED"/>
    <property type="match status" value="1"/>
</dbReference>
<feature type="domain" description="HTH cro/C1-type" evidence="2">
    <location>
        <begin position="10"/>
        <end position="64"/>
    </location>
</feature>
<keyword evidence="4" id="KW-1185">Reference proteome</keyword>
<dbReference type="PANTHER" id="PTHR46558:SF11">
    <property type="entry name" value="HTH-TYPE TRANSCRIPTIONAL REGULATOR XRE"/>
    <property type="match status" value="1"/>
</dbReference>